<accession>A0A0N8FXB4</accession>
<dbReference type="EMBL" id="LHQM01000010">
    <property type="protein sequence ID" value="KPJ22659.1"/>
    <property type="molecule type" value="Genomic_DNA"/>
</dbReference>
<dbReference type="InterPro" id="IPR028893">
    <property type="entry name" value="A_deaminase"/>
</dbReference>
<feature type="binding site" evidence="9">
    <location>
        <position position="17"/>
    </location>
    <ligand>
        <name>substrate</name>
    </ligand>
</feature>
<comment type="similarity">
    <text evidence="9">Belongs to the metallo-dependent hydrolases superfamily. Adenosine and AMP deaminases family. Adenosine deaminase subfamily.</text>
</comment>
<dbReference type="Gene3D" id="3.20.20.140">
    <property type="entry name" value="Metal-dependent hydrolases"/>
    <property type="match status" value="1"/>
</dbReference>
<dbReference type="Proteomes" id="UP000049578">
    <property type="component" value="Unassembled WGS sequence"/>
</dbReference>
<comment type="caution">
    <text evidence="11">The sequence shown here is derived from an EMBL/GenBank/DDBJ whole genome shotgun (WGS) entry which is preliminary data.</text>
</comment>
<comment type="function">
    <text evidence="9">Catalyzes the hydrolytic deamination of adenosine and 2-deoxyadenosine.</text>
</comment>
<gene>
    <name evidence="9" type="primary">add</name>
    <name evidence="11" type="ORF">AKK44_03125</name>
</gene>
<dbReference type="CDD" id="cd01320">
    <property type="entry name" value="ADA"/>
    <property type="match status" value="1"/>
</dbReference>
<dbReference type="PATRIC" id="fig|119224.3.peg.146"/>
<keyword evidence="2 9" id="KW-0479">Metal-binding</keyword>
<dbReference type="AlphaFoldDB" id="A0A0N8FXB4"/>
<dbReference type="GO" id="GO:0004000">
    <property type="term" value="F:adenosine deaminase activity"/>
    <property type="evidence" value="ECO:0007669"/>
    <property type="project" value="UniProtKB-UniRule"/>
</dbReference>
<proteinExistence type="inferred from homology"/>
<evidence type="ECO:0000256" key="8">
    <source>
        <dbReference type="ARBA" id="ARBA00049213"/>
    </source>
</evidence>
<keyword evidence="12" id="KW-1185">Reference proteome</keyword>
<dbReference type="GO" id="GO:0046103">
    <property type="term" value="P:inosine biosynthetic process"/>
    <property type="evidence" value="ECO:0007669"/>
    <property type="project" value="TreeGrafter"/>
</dbReference>
<dbReference type="GO" id="GO:0009117">
    <property type="term" value="P:nucleotide metabolic process"/>
    <property type="evidence" value="ECO:0007669"/>
    <property type="project" value="UniProtKB-KW"/>
</dbReference>
<dbReference type="GO" id="GO:0009168">
    <property type="term" value="P:purine ribonucleoside monophosphate biosynthetic process"/>
    <property type="evidence" value="ECO:0007669"/>
    <property type="project" value="UniProtKB-UniRule"/>
</dbReference>
<feature type="site" description="Important for catalytic activity" evidence="9">
    <location>
        <position position="222"/>
    </location>
</feature>
<feature type="binding site" evidence="9">
    <location>
        <position position="199"/>
    </location>
    <ligand>
        <name>Zn(2+)</name>
        <dbReference type="ChEBI" id="CHEBI:29105"/>
        <note>catalytic</note>
    </ligand>
</feature>
<organism evidence="11 12">
    <name type="scientific">Streptococcus phocae</name>
    <dbReference type="NCBI Taxonomy" id="119224"/>
    <lineage>
        <taxon>Bacteria</taxon>
        <taxon>Bacillati</taxon>
        <taxon>Bacillota</taxon>
        <taxon>Bacilli</taxon>
        <taxon>Lactobacillales</taxon>
        <taxon>Streptococcaceae</taxon>
        <taxon>Streptococcus</taxon>
    </lineage>
</organism>
<evidence type="ECO:0000313" key="12">
    <source>
        <dbReference type="Proteomes" id="UP000049578"/>
    </source>
</evidence>
<dbReference type="InterPro" id="IPR006330">
    <property type="entry name" value="Ado/ade_deaminase"/>
</dbReference>
<dbReference type="RefSeq" id="WP_054278475.1">
    <property type="nucleotide sequence ID" value="NZ_LHQM01000010.1"/>
</dbReference>
<feature type="binding site" evidence="9">
    <location>
        <position position="279"/>
    </location>
    <ligand>
        <name>Zn(2+)</name>
        <dbReference type="ChEBI" id="CHEBI:29105"/>
        <note>catalytic</note>
    </ligand>
</feature>
<comment type="catalytic activity">
    <reaction evidence="7">
        <text>adenosine + H2O + H(+) = inosine + NH4(+)</text>
        <dbReference type="Rhea" id="RHEA:24408"/>
        <dbReference type="ChEBI" id="CHEBI:15377"/>
        <dbReference type="ChEBI" id="CHEBI:15378"/>
        <dbReference type="ChEBI" id="CHEBI:16335"/>
        <dbReference type="ChEBI" id="CHEBI:17596"/>
        <dbReference type="ChEBI" id="CHEBI:28938"/>
        <dbReference type="EC" id="3.5.4.4"/>
    </reaction>
    <physiologicalReaction direction="left-to-right" evidence="7">
        <dbReference type="Rhea" id="RHEA:24409"/>
    </physiologicalReaction>
</comment>
<comment type="caution">
    <text evidence="9">Lacks conserved residue(s) required for the propagation of feature annotation.</text>
</comment>
<dbReference type="GO" id="GO:0005829">
    <property type="term" value="C:cytosol"/>
    <property type="evidence" value="ECO:0007669"/>
    <property type="project" value="TreeGrafter"/>
</dbReference>
<evidence type="ECO:0000256" key="2">
    <source>
        <dbReference type="ARBA" id="ARBA00022723"/>
    </source>
</evidence>
<dbReference type="PANTHER" id="PTHR11409">
    <property type="entry name" value="ADENOSINE DEAMINASE"/>
    <property type="match status" value="1"/>
</dbReference>
<dbReference type="InterPro" id="IPR001365">
    <property type="entry name" value="A_deaminase_dom"/>
</dbReference>
<comment type="cofactor">
    <cofactor evidence="9">
        <name>Zn(2+)</name>
        <dbReference type="ChEBI" id="CHEBI:29105"/>
    </cofactor>
    <text evidence="9">Binds 1 zinc ion per subunit.</text>
</comment>
<dbReference type="GO" id="GO:0006154">
    <property type="term" value="P:adenosine catabolic process"/>
    <property type="evidence" value="ECO:0007669"/>
    <property type="project" value="TreeGrafter"/>
</dbReference>
<dbReference type="GO" id="GO:0043103">
    <property type="term" value="P:hypoxanthine salvage"/>
    <property type="evidence" value="ECO:0007669"/>
    <property type="project" value="TreeGrafter"/>
</dbReference>
<evidence type="ECO:0000259" key="10">
    <source>
        <dbReference type="Pfam" id="PF00962"/>
    </source>
</evidence>
<feature type="binding site" evidence="9">
    <location>
        <position position="17"/>
    </location>
    <ligand>
        <name>Zn(2+)</name>
        <dbReference type="ChEBI" id="CHEBI:29105"/>
        <note>catalytic</note>
    </ligand>
</feature>
<dbReference type="PANTHER" id="PTHR11409:SF43">
    <property type="entry name" value="ADENOSINE DEAMINASE"/>
    <property type="match status" value="1"/>
</dbReference>
<sequence length="341" mass="37420">METRQLKEIPKAELHCHLDGSLSLETIRQLAKLAHINVPQDDSDLKPLVTAPASCESLIDYLKTFDFIRPLLQTSEALRLAAYDVVRQAALENVIYIEIRFAPELSMDKGLSAGQVVEAVLDGMARAQEDFDIVAKAIVCGLRQSPLAVSQDIFTNVLDFIPKGLVGFDFAGNEKDFPPAILEEVVTTTTAYGLPFTLHAGECGCPQNISDAMNLGAKRLGHMTAITNQPELLKEIISQQITAELCLTSNLQTKAAKTIADFPYLQLKEAGARLSINTDNRTVSDTTLTKEYTLFAQYFNTSIADFLAHNQDAIRGSFATATEKATLLDRLEKSYAAYVSK</sequence>
<keyword evidence="5 9" id="KW-0546">Nucleotide metabolism</keyword>
<reference evidence="11 12" key="1">
    <citation type="submission" date="2015-08" db="EMBL/GenBank/DDBJ databases">
        <title>Genome sequence of Streptococcus phocae subsp. phocae ATCC 51973T isolated from liver specimen obtained from seal.</title>
        <authorList>
            <person name="Avendano-Herrera R."/>
        </authorList>
    </citation>
    <scope>NUCLEOTIDE SEQUENCE [LARGE SCALE GENOMIC DNA]</scope>
    <source>
        <strain evidence="11 12">ATCC 51973</strain>
    </source>
</reference>
<evidence type="ECO:0000256" key="5">
    <source>
        <dbReference type="ARBA" id="ARBA00023080"/>
    </source>
</evidence>
<feature type="active site" description="Proton donor" evidence="9">
    <location>
        <position position="202"/>
    </location>
</feature>
<evidence type="ECO:0000313" key="11">
    <source>
        <dbReference type="EMBL" id="KPJ22659.1"/>
    </source>
</evidence>
<dbReference type="InterPro" id="IPR032466">
    <property type="entry name" value="Metal_Hydrolase"/>
</dbReference>
<dbReference type="GO" id="GO:0046936">
    <property type="term" value="F:2'-deoxyadenosine deaminase activity"/>
    <property type="evidence" value="ECO:0007669"/>
    <property type="project" value="RHEA"/>
</dbReference>
<feature type="binding site" evidence="9">
    <location>
        <position position="172"/>
    </location>
    <ligand>
        <name>substrate</name>
    </ligand>
</feature>
<evidence type="ECO:0000256" key="7">
    <source>
        <dbReference type="ARBA" id="ARBA00047989"/>
    </source>
</evidence>
<evidence type="ECO:0000256" key="1">
    <source>
        <dbReference type="ARBA" id="ARBA00012784"/>
    </source>
</evidence>
<keyword evidence="3 9" id="KW-0378">Hydrolase</keyword>
<evidence type="ECO:0000256" key="6">
    <source>
        <dbReference type="ARBA" id="ARBA00031852"/>
    </source>
</evidence>
<evidence type="ECO:0000256" key="3">
    <source>
        <dbReference type="ARBA" id="ARBA00022801"/>
    </source>
</evidence>
<evidence type="ECO:0000256" key="4">
    <source>
        <dbReference type="ARBA" id="ARBA00022833"/>
    </source>
</evidence>
<dbReference type="NCBIfam" id="TIGR01430">
    <property type="entry name" value="aden_deam"/>
    <property type="match status" value="1"/>
</dbReference>
<evidence type="ECO:0000256" key="9">
    <source>
        <dbReference type="HAMAP-Rule" id="MF_00540"/>
    </source>
</evidence>
<feature type="binding site" evidence="9">
    <location>
        <position position="19"/>
    </location>
    <ligand>
        <name>substrate</name>
    </ligand>
</feature>
<comment type="catalytic activity">
    <reaction evidence="8">
        <text>2'-deoxyadenosine + H2O + H(+) = 2'-deoxyinosine + NH4(+)</text>
        <dbReference type="Rhea" id="RHEA:28190"/>
        <dbReference type="ChEBI" id="CHEBI:15377"/>
        <dbReference type="ChEBI" id="CHEBI:15378"/>
        <dbReference type="ChEBI" id="CHEBI:17256"/>
        <dbReference type="ChEBI" id="CHEBI:28938"/>
        <dbReference type="ChEBI" id="CHEBI:28997"/>
        <dbReference type="EC" id="3.5.4.4"/>
    </reaction>
    <physiologicalReaction direction="left-to-right" evidence="8">
        <dbReference type="Rhea" id="RHEA:28191"/>
    </physiologicalReaction>
</comment>
<dbReference type="EC" id="3.5.4.4" evidence="1 9"/>
<name>A0A0N8FXB4_9STRE</name>
<feature type="domain" description="Adenosine deaminase" evidence="10">
    <location>
        <begin position="10"/>
        <end position="333"/>
    </location>
</feature>
<protein>
    <recommendedName>
        <fullName evidence="1 9">Adenosine deaminase</fullName>
        <ecNumber evidence="1 9">3.5.4.4</ecNumber>
    </recommendedName>
    <alternativeName>
        <fullName evidence="6 9">Adenosine aminohydrolase</fullName>
    </alternativeName>
</protein>
<keyword evidence="4 9" id="KW-0862">Zinc</keyword>
<dbReference type="HAMAP" id="MF_00540">
    <property type="entry name" value="A_deaminase"/>
    <property type="match status" value="1"/>
</dbReference>
<dbReference type="Pfam" id="PF00962">
    <property type="entry name" value="A_deaminase"/>
    <property type="match status" value="1"/>
</dbReference>
<dbReference type="GO" id="GO:0008270">
    <property type="term" value="F:zinc ion binding"/>
    <property type="evidence" value="ECO:0007669"/>
    <property type="project" value="UniProtKB-UniRule"/>
</dbReference>
<dbReference type="SUPFAM" id="SSF51556">
    <property type="entry name" value="Metallo-dependent hydrolases"/>
    <property type="match status" value="1"/>
</dbReference>
<feature type="binding site" evidence="9">
    <location>
        <position position="15"/>
    </location>
    <ligand>
        <name>Zn(2+)</name>
        <dbReference type="ChEBI" id="CHEBI:29105"/>
        <note>catalytic</note>
    </ligand>
</feature>
<dbReference type="STRING" id="119224.AKK44_03125"/>